<keyword evidence="15 22" id="KW-0472">Membrane</keyword>
<feature type="region of interest" description="Disordered" evidence="21">
    <location>
        <begin position="765"/>
        <end position="797"/>
    </location>
</feature>
<keyword evidence="4 22" id="KW-0812">Transmembrane</keyword>
<evidence type="ECO:0000256" key="5">
    <source>
        <dbReference type="ARBA" id="ARBA00022723"/>
    </source>
</evidence>
<keyword evidence="5" id="KW-0479">Metal-binding</keyword>
<reference evidence="26" key="1">
    <citation type="submission" date="2015-02" db="EMBL/GenBank/DDBJ databases">
        <title>Genome sequencing for Strongylocentrotus purpuratus.</title>
        <authorList>
            <person name="Murali S."/>
            <person name="Liu Y."/>
            <person name="Vee V."/>
            <person name="English A."/>
            <person name="Wang M."/>
            <person name="Skinner E."/>
            <person name="Han Y."/>
            <person name="Muzny D.M."/>
            <person name="Worley K.C."/>
            <person name="Gibbs R.A."/>
        </authorList>
    </citation>
    <scope>NUCLEOTIDE SEQUENCE</scope>
</reference>
<evidence type="ECO:0000313" key="25">
    <source>
        <dbReference type="EnsemblMetazoa" id="XP_030847800"/>
    </source>
</evidence>
<evidence type="ECO:0000256" key="17">
    <source>
        <dbReference type="ARBA" id="ARBA00055589"/>
    </source>
</evidence>
<dbReference type="CDD" id="cd18780">
    <property type="entry name" value="ABC_6TM_AtABCB27_like"/>
    <property type="match status" value="1"/>
</dbReference>
<proteinExistence type="inferred from homology"/>
<keyword evidence="3" id="KW-0813">Transport</keyword>
<dbReference type="CDD" id="cd03249">
    <property type="entry name" value="ABC_MTABC3_MDL1_MDL2"/>
    <property type="match status" value="1"/>
</dbReference>
<dbReference type="PROSITE" id="PS50929">
    <property type="entry name" value="ABC_TM1F"/>
    <property type="match status" value="1"/>
</dbReference>
<evidence type="ECO:0000256" key="11">
    <source>
        <dbReference type="ARBA" id="ARBA00022967"/>
    </source>
</evidence>
<keyword evidence="14" id="KW-0496">Mitochondrion</keyword>
<feature type="transmembrane region" description="Helical" evidence="22">
    <location>
        <begin position="46"/>
        <end position="72"/>
    </location>
</feature>
<feature type="transmembrane region" description="Helical" evidence="22">
    <location>
        <begin position="137"/>
        <end position="156"/>
    </location>
</feature>
<dbReference type="InterPro" id="IPR011527">
    <property type="entry name" value="ABC1_TM_dom"/>
</dbReference>
<dbReference type="AlphaFoldDB" id="A0A7M7P885"/>
<dbReference type="SMART" id="SM00382">
    <property type="entry name" value="AAA"/>
    <property type="match status" value="1"/>
</dbReference>
<sequence>MVKIRYTMPFWRFSTFARFLVFLDGALSLALWVTGGHTAYMESSVMHWTILGSIFELACLGLFKMLFVFYAFTKMEDVSLALLDFPFDASLRSCKKSSHIFTIFFSLLSLAYTATKGGLILNAILNDPKYELMHVTYNVLVISSVVFSFLELITALTGPHFMRKLQLIRIEHTVNDEDEEKEKKGSSANLGRVLALAKPEVWLISLGMVGLIGASASAMAAPLFFGRVVDEAVTSTSMAGVNKVVLILFLIFLGGAICSMIRSWCFTLAGTRVVCRLRNTLFASIIRQEVAFFDTNRTGELTSRLSSDTQVVQNAVTVNISMLVRYSFQILGSIAIMFSQSAALTGVLLSVVPIIAIGAVQYGRYVQVIQKNFQDALGDAGTAAEEALSSIRTVRSFIGEPKAIQSYEKEIGKSYHYGKRIAAANGVFNGIVGLVMQGAIALVLWYGGKLVFLNNKDPTQGITVGQLTSFMLYTLNVAMAFAFLSALYGDFMKAVGASERIFMLMDRKPEIPEEGGQEIMDFTGEISLETVTFTYPSRPETKILQDVSFEVQPGQMVALVGPSGGGKSTIVNLLERFYFPDSGQVKFSGVDLASLDPRWFRQRVSLVSQEPVLFACSIRDNISYGRNATDDEIYEAAKMANAHEFVTGFEEGYDTMVGERGIMLSGGQKQRLAIARALIMDPTVLLLDEATSALDAESEHLVQEAIDRAMVGRTVLVIAHRLSTVKHASQVIVIKKGKIAEKGTHQELLDKGGVYKKLVLRQLSTGGGGGGVAETVSNEKNGNIDEELDDIDEADED</sequence>
<comment type="catalytic activity">
    <reaction evidence="16">
        <text>biliverdin IXalpha(in) + ATP + H2O = biliverdin IXalpha(out) + ADP + phosphate + H(+)</text>
        <dbReference type="Rhea" id="RHEA:82359"/>
        <dbReference type="ChEBI" id="CHEBI:15377"/>
        <dbReference type="ChEBI" id="CHEBI:15378"/>
        <dbReference type="ChEBI" id="CHEBI:30616"/>
        <dbReference type="ChEBI" id="CHEBI:43474"/>
        <dbReference type="ChEBI" id="CHEBI:57991"/>
        <dbReference type="ChEBI" id="CHEBI:456216"/>
    </reaction>
    <physiologicalReaction direction="left-to-right" evidence="16">
        <dbReference type="Rhea" id="RHEA:82360"/>
    </physiologicalReaction>
</comment>
<evidence type="ECO:0000256" key="14">
    <source>
        <dbReference type="ARBA" id="ARBA00023128"/>
    </source>
</evidence>
<keyword evidence="8" id="KW-0067">ATP-binding</keyword>
<comment type="similarity">
    <text evidence="2">Belongs to the ABC transporter superfamily. ABCB family. Mitochondrial peptide exporter (TC 3.A.1.212) subfamily.</text>
</comment>
<dbReference type="KEGG" id="spu:115926730"/>
<evidence type="ECO:0000256" key="21">
    <source>
        <dbReference type="SAM" id="MobiDB-lite"/>
    </source>
</evidence>
<feature type="transmembrane region" description="Helical" evidence="22">
    <location>
        <begin position="311"/>
        <end position="328"/>
    </location>
</feature>
<dbReference type="OrthoDB" id="6500128at2759"/>
<dbReference type="GO" id="GO:0015421">
    <property type="term" value="F:ABC-type oligopeptide transporter activity"/>
    <property type="evidence" value="ECO:0000318"/>
    <property type="project" value="GO_Central"/>
</dbReference>
<feature type="transmembrane region" description="Helical" evidence="22">
    <location>
        <begin position="201"/>
        <end position="225"/>
    </location>
</feature>
<reference evidence="25" key="2">
    <citation type="submission" date="2021-01" db="UniProtKB">
        <authorList>
            <consortium name="EnsemblMetazoa"/>
        </authorList>
    </citation>
    <scope>IDENTIFICATION</scope>
</reference>
<feature type="domain" description="ABC transporter" evidence="23">
    <location>
        <begin position="526"/>
        <end position="761"/>
    </location>
</feature>
<feature type="transmembrane region" description="Helical" evidence="22">
    <location>
        <begin position="467"/>
        <end position="488"/>
    </location>
</feature>
<dbReference type="GO" id="GO:0090374">
    <property type="term" value="P:oligopeptide export from mitochondrion"/>
    <property type="evidence" value="ECO:0000318"/>
    <property type="project" value="GO_Central"/>
</dbReference>
<evidence type="ECO:0000256" key="7">
    <source>
        <dbReference type="ARBA" id="ARBA00022792"/>
    </source>
</evidence>
<evidence type="ECO:0000256" key="15">
    <source>
        <dbReference type="ARBA" id="ARBA00023136"/>
    </source>
</evidence>
<keyword evidence="10" id="KW-0809">Transit peptide</keyword>
<dbReference type="Pfam" id="PF00664">
    <property type="entry name" value="ABC_membrane"/>
    <property type="match status" value="1"/>
</dbReference>
<evidence type="ECO:0000256" key="13">
    <source>
        <dbReference type="ARBA" id="ARBA00022990"/>
    </source>
</evidence>
<dbReference type="InterPro" id="IPR003593">
    <property type="entry name" value="AAA+_ATPase"/>
</dbReference>
<dbReference type="PANTHER" id="PTHR43394">
    <property type="entry name" value="ATP-DEPENDENT PERMEASE MDL1, MITOCHONDRIAL"/>
    <property type="match status" value="1"/>
</dbReference>
<dbReference type="InterPro" id="IPR027417">
    <property type="entry name" value="P-loop_NTPase"/>
</dbReference>
<feature type="domain" description="ABC transmembrane type-1" evidence="24">
    <location>
        <begin position="206"/>
        <end position="493"/>
    </location>
</feature>
<dbReference type="GO" id="GO:0016887">
    <property type="term" value="F:ATP hydrolysis activity"/>
    <property type="evidence" value="ECO:0007669"/>
    <property type="project" value="InterPro"/>
</dbReference>
<dbReference type="PANTHER" id="PTHR43394:SF1">
    <property type="entry name" value="ATP-BINDING CASSETTE SUB-FAMILY B MEMBER 10, MITOCHONDRIAL"/>
    <property type="match status" value="1"/>
</dbReference>
<name>A0A7M7P885_STRPU</name>
<dbReference type="OMA" id="VQRMPLQ"/>
<evidence type="ECO:0000256" key="9">
    <source>
        <dbReference type="ARBA" id="ARBA00022842"/>
    </source>
</evidence>
<dbReference type="FunFam" id="3.40.50.300:FF:000403">
    <property type="entry name" value="ATP-binding cassette sub-family B member 8, mitochondrial"/>
    <property type="match status" value="1"/>
</dbReference>
<evidence type="ECO:0000256" key="20">
    <source>
        <dbReference type="ARBA" id="ARBA00083334"/>
    </source>
</evidence>
<dbReference type="Gene3D" id="1.20.1560.10">
    <property type="entry name" value="ABC transporter type 1, transmembrane domain"/>
    <property type="match status" value="1"/>
</dbReference>
<comment type="function">
    <text evidence="17">ATP-dependent transporter located in the mitochondrial inner membrane that catalyzes the export of biliverdin from the mitochondrial matrix, and plays a crucial role in hemoglobin synthesis and antioxidative stress. Participates in the early step of the heme biosynthetic process during insertion of iron into protoporphyrin IX (PPIX). Involved in the stabilization of the iron transporter mitoferrin-1/SLC25A37. In addition may be involved in mitochondrial unfolded protein response (UPRmt) signaling pathway, although ABCB10 probably does not participate in peptide export from mitochondria.</text>
</comment>
<evidence type="ECO:0000256" key="4">
    <source>
        <dbReference type="ARBA" id="ARBA00022692"/>
    </source>
</evidence>
<evidence type="ECO:0000256" key="12">
    <source>
        <dbReference type="ARBA" id="ARBA00022989"/>
    </source>
</evidence>
<dbReference type="InterPro" id="IPR039421">
    <property type="entry name" value="Type_1_exporter"/>
</dbReference>
<keyword evidence="26" id="KW-1185">Reference proteome</keyword>
<keyword evidence="11" id="KW-1278">Translocase</keyword>
<keyword evidence="6" id="KW-0547">Nucleotide-binding</keyword>
<dbReference type="PROSITE" id="PS50893">
    <property type="entry name" value="ABC_TRANSPORTER_2"/>
    <property type="match status" value="1"/>
</dbReference>
<feature type="transmembrane region" description="Helical" evidence="22">
    <location>
        <begin position="427"/>
        <end position="447"/>
    </location>
</feature>
<dbReference type="InterPro" id="IPR003439">
    <property type="entry name" value="ABC_transporter-like_ATP-bd"/>
</dbReference>
<evidence type="ECO:0000256" key="8">
    <source>
        <dbReference type="ARBA" id="ARBA00022840"/>
    </source>
</evidence>
<dbReference type="GO" id="GO:0042802">
    <property type="term" value="F:identical protein binding"/>
    <property type="evidence" value="ECO:0007669"/>
    <property type="project" value="UniProtKB-ARBA"/>
</dbReference>
<dbReference type="FunFam" id="1.20.1560.10:FF:000048">
    <property type="entry name" value="ATP-binding cassette sub-family B member 10, mitochondrial"/>
    <property type="match status" value="1"/>
</dbReference>
<evidence type="ECO:0000256" key="2">
    <source>
        <dbReference type="ARBA" id="ARBA00005580"/>
    </source>
</evidence>
<accession>A0A7M7P885</accession>
<evidence type="ECO:0000256" key="3">
    <source>
        <dbReference type="ARBA" id="ARBA00022448"/>
    </source>
</evidence>
<comment type="subcellular location">
    <subcellularLocation>
        <location evidence="1">Mitochondrion inner membrane</location>
        <topology evidence="1">Multi-pass membrane protein</topology>
    </subcellularLocation>
</comment>
<dbReference type="Gene3D" id="3.40.50.300">
    <property type="entry name" value="P-loop containing nucleotide triphosphate hydrolases"/>
    <property type="match status" value="1"/>
</dbReference>
<evidence type="ECO:0000256" key="19">
    <source>
        <dbReference type="ARBA" id="ARBA00075187"/>
    </source>
</evidence>
<feature type="compositionally biased region" description="Acidic residues" evidence="21">
    <location>
        <begin position="784"/>
        <end position="797"/>
    </location>
</feature>
<keyword evidence="9" id="KW-0460">Magnesium</keyword>
<keyword evidence="7" id="KW-0999">Mitochondrion inner membrane</keyword>
<feature type="transmembrane region" description="Helical" evidence="22">
    <location>
        <begin position="245"/>
        <end position="269"/>
    </location>
</feature>
<dbReference type="GO" id="GO:0005743">
    <property type="term" value="C:mitochondrial inner membrane"/>
    <property type="evidence" value="ECO:0000318"/>
    <property type="project" value="GO_Central"/>
</dbReference>
<dbReference type="PROSITE" id="PS00211">
    <property type="entry name" value="ABC_TRANSPORTER_1"/>
    <property type="match status" value="1"/>
</dbReference>
<dbReference type="InParanoid" id="A0A7M7P885"/>
<dbReference type="GeneID" id="115926730"/>
<feature type="transmembrane region" description="Helical" evidence="22">
    <location>
        <begin position="100"/>
        <end position="125"/>
    </location>
</feature>
<evidence type="ECO:0000256" key="22">
    <source>
        <dbReference type="SAM" id="Phobius"/>
    </source>
</evidence>
<dbReference type="Pfam" id="PF00005">
    <property type="entry name" value="ABC_tran"/>
    <property type="match status" value="1"/>
</dbReference>
<dbReference type="SUPFAM" id="SSF52540">
    <property type="entry name" value="P-loop containing nucleoside triphosphate hydrolases"/>
    <property type="match status" value="1"/>
</dbReference>
<evidence type="ECO:0000313" key="26">
    <source>
        <dbReference type="Proteomes" id="UP000007110"/>
    </source>
</evidence>
<dbReference type="RefSeq" id="XP_030847800.1">
    <property type="nucleotide sequence ID" value="XM_030991940.1"/>
</dbReference>
<keyword evidence="12 22" id="KW-1133">Transmembrane helix</keyword>
<feature type="transmembrane region" description="Helical" evidence="22">
    <location>
        <begin position="334"/>
        <end position="360"/>
    </location>
</feature>
<organism evidence="25 26">
    <name type="scientific">Strongylocentrotus purpuratus</name>
    <name type="common">Purple sea urchin</name>
    <dbReference type="NCBI Taxonomy" id="7668"/>
    <lineage>
        <taxon>Eukaryota</taxon>
        <taxon>Metazoa</taxon>
        <taxon>Echinodermata</taxon>
        <taxon>Eleutherozoa</taxon>
        <taxon>Echinozoa</taxon>
        <taxon>Echinoidea</taxon>
        <taxon>Euechinoidea</taxon>
        <taxon>Echinacea</taxon>
        <taxon>Camarodonta</taxon>
        <taxon>Echinidea</taxon>
        <taxon>Strongylocentrotidae</taxon>
        <taxon>Strongylocentrotus</taxon>
    </lineage>
</organism>
<keyword evidence="13" id="KW-0007">Acetylation</keyword>
<evidence type="ECO:0000256" key="10">
    <source>
        <dbReference type="ARBA" id="ARBA00022946"/>
    </source>
</evidence>
<dbReference type="GO" id="GO:0046872">
    <property type="term" value="F:metal ion binding"/>
    <property type="evidence" value="ECO:0007669"/>
    <property type="project" value="UniProtKB-KW"/>
</dbReference>
<evidence type="ECO:0000259" key="24">
    <source>
        <dbReference type="PROSITE" id="PS50929"/>
    </source>
</evidence>
<protein>
    <recommendedName>
        <fullName evidence="18">ATP-binding cassette sub-family B member 10, mitochondrial</fullName>
    </recommendedName>
    <alternativeName>
        <fullName evidence="19">ABC-mitochondrial erythroid protein</fullName>
    </alternativeName>
    <alternativeName>
        <fullName evidence="20">ATP-binding cassette transporter 10</fullName>
    </alternativeName>
</protein>
<dbReference type="InterPro" id="IPR017871">
    <property type="entry name" value="ABC_transporter-like_CS"/>
</dbReference>
<evidence type="ECO:0000256" key="18">
    <source>
        <dbReference type="ARBA" id="ARBA00072683"/>
    </source>
</evidence>
<evidence type="ECO:0000256" key="6">
    <source>
        <dbReference type="ARBA" id="ARBA00022741"/>
    </source>
</evidence>
<dbReference type="SUPFAM" id="SSF90123">
    <property type="entry name" value="ABC transporter transmembrane region"/>
    <property type="match status" value="1"/>
</dbReference>
<evidence type="ECO:0000256" key="16">
    <source>
        <dbReference type="ARBA" id="ARBA00052250"/>
    </source>
</evidence>
<evidence type="ECO:0000256" key="1">
    <source>
        <dbReference type="ARBA" id="ARBA00004448"/>
    </source>
</evidence>
<evidence type="ECO:0000259" key="23">
    <source>
        <dbReference type="PROSITE" id="PS50893"/>
    </source>
</evidence>
<dbReference type="InterPro" id="IPR036640">
    <property type="entry name" value="ABC1_TM_sf"/>
</dbReference>
<dbReference type="Proteomes" id="UP000007110">
    <property type="component" value="Unassembled WGS sequence"/>
</dbReference>
<dbReference type="EnsemblMetazoa" id="XM_030991940">
    <property type="protein sequence ID" value="XP_030847800"/>
    <property type="gene ID" value="LOC115926730"/>
</dbReference>
<dbReference type="GO" id="GO:0005524">
    <property type="term" value="F:ATP binding"/>
    <property type="evidence" value="ECO:0007669"/>
    <property type="project" value="UniProtKB-KW"/>
</dbReference>